<proteinExistence type="predicted"/>
<protein>
    <submittedName>
        <fullName evidence="1">Uncharacterized protein</fullName>
    </submittedName>
</protein>
<reference evidence="2 3" key="2">
    <citation type="submission" date="2024-05" db="EMBL/GenBank/DDBJ databases">
        <authorList>
            <person name="Chen Y."/>
            <person name="Shah S."/>
            <person name="Dougan E. K."/>
            <person name="Thang M."/>
            <person name="Chan C."/>
        </authorList>
    </citation>
    <scope>NUCLEOTIDE SEQUENCE [LARGE SCALE GENOMIC DNA]</scope>
</reference>
<dbReference type="Proteomes" id="UP001152797">
    <property type="component" value="Unassembled WGS sequence"/>
</dbReference>
<sequence length="699" mass="78439">MVSDAELAEALVPFACCALGWFCLGYHTNAAPGRSAAIARLLAAANLWPPTATETTVAHVLARLLSTMPQVLTLVPRAISTYTPVLASQQPATLMHVLEFVPYSGDSRCKCGRPLVLWRQTEALCFTFGRGLVRARVLFLRCFQCGSWKWDDVPENSPFPHGFHHPCHIQPDRRDARWFFATPTVCWEVHFLQFIFGCMARGGLSASALYDIYSSFWSATMRGTMFAAREHFVQKLLFAVLVHASMLLLDTSGIEELHSFQWHLRPHHEAADFEPLLRKLRAGFDRLASEHACPLFDKVRACVIDGKWSVQTLVCNDRGSGLVWEPKLQMGYFRGCSCRPAPGSKYCRAHGQCEVPPEESCIRKHRERQTQEGLSLQYLVQDAWVDAAAVPLSHVRAYELTLLRQKPRDNLVDEPDSCRHKDDRKGISETRVVRKSNGILVAVSPCLHILAIRPMYASESVTQVFLVQYLLSLFSTLAFVVYDNACGAARSARKRVRDLTLAPPVRAAWQRLANLHWVVDRLHLRYHSACRQPSSPWFVSGVDPAAHPDLYGIDTEAAEQVFHVAGRWQLVLSYAAPIHQELFLLLFAHDHNVKKRKKQPTVQCEELPAASGSCSVRVKEPRVHELQLTSASPEDQVVVNPNSATVHAISDISTVETRCGWRFDGTGHRPQRAKVLKDANLFCCGSCFSARVPFFKAQT</sequence>
<dbReference type="EMBL" id="CAMXCT020001757">
    <property type="protein sequence ID" value="CAL1146165.1"/>
    <property type="molecule type" value="Genomic_DNA"/>
</dbReference>
<evidence type="ECO:0000313" key="3">
    <source>
        <dbReference type="Proteomes" id="UP001152797"/>
    </source>
</evidence>
<organism evidence="1">
    <name type="scientific">Cladocopium goreaui</name>
    <dbReference type="NCBI Taxonomy" id="2562237"/>
    <lineage>
        <taxon>Eukaryota</taxon>
        <taxon>Sar</taxon>
        <taxon>Alveolata</taxon>
        <taxon>Dinophyceae</taxon>
        <taxon>Suessiales</taxon>
        <taxon>Symbiodiniaceae</taxon>
        <taxon>Cladocopium</taxon>
    </lineage>
</organism>
<reference evidence="1" key="1">
    <citation type="submission" date="2022-10" db="EMBL/GenBank/DDBJ databases">
        <authorList>
            <person name="Chen Y."/>
            <person name="Dougan E. K."/>
            <person name="Chan C."/>
            <person name="Rhodes N."/>
            <person name="Thang M."/>
        </authorList>
    </citation>
    <scope>NUCLEOTIDE SEQUENCE</scope>
</reference>
<name>A0A9P1CJM0_9DINO</name>
<dbReference type="AlphaFoldDB" id="A0A9P1CJM0"/>
<dbReference type="EMBL" id="CAMXCT030001757">
    <property type="protein sequence ID" value="CAL4780102.1"/>
    <property type="molecule type" value="Genomic_DNA"/>
</dbReference>
<dbReference type="EMBL" id="CAMXCT010001757">
    <property type="protein sequence ID" value="CAI3992790.1"/>
    <property type="molecule type" value="Genomic_DNA"/>
</dbReference>
<comment type="caution">
    <text evidence="1">The sequence shown here is derived from an EMBL/GenBank/DDBJ whole genome shotgun (WGS) entry which is preliminary data.</text>
</comment>
<evidence type="ECO:0000313" key="2">
    <source>
        <dbReference type="EMBL" id="CAL4780102.1"/>
    </source>
</evidence>
<evidence type="ECO:0000313" key="1">
    <source>
        <dbReference type="EMBL" id="CAI3992790.1"/>
    </source>
</evidence>
<accession>A0A9P1CJM0</accession>
<keyword evidence="3" id="KW-1185">Reference proteome</keyword>
<gene>
    <name evidence="1" type="ORF">C1SCF055_LOCUS19586</name>
</gene>